<dbReference type="OrthoDB" id="10000959at2"/>
<reference evidence="1" key="1">
    <citation type="submission" date="2020-10" db="EMBL/GenBank/DDBJ databases">
        <title>De novo genome project of the cellulose decomposer Thermobifida halotolerans type strain.</title>
        <authorList>
            <person name="Nagy I."/>
            <person name="Horvath B."/>
            <person name="Kukolya J."/>
            <person name="Nagy I."/>
            <person name="Orsini M."/>
        </authorList>
    </citation>
    <scope>NUCLEOTIDE SEQUENCE</scope>
    <source>
        <strain evidence="1">DSM 44931</strain>
    </source>
</reference>
<evidence type="ECO:0000313" key="2">
    <source>
        <dbReference type="Proteomes" id="UP000265719"/>
    </source>
</evidence>
<keyword evidence="2" id="KW-1185">Reference proteome</keyword>
<dbReference type="RefSeq" id="WP_068692537.1">
    <property type="nucleotide sequence ID" value="NZ_CP063196.1"/>
</dbReference>
<gene>
    <name evidence="1" type="ORF">NI17_001920</name>
</gene>
<organism evidence="1 2">
    <name type="scientific">Thermobifida halotolerans</name>
    <dbReference type="NCBI Taxonomy" id="483545"/>
    <lineage>
        <taxon>Bacteria</taxon>
        <taxon>Bacillati</taxon>
        <taxon>Actinomycetota</taxon>
        <taxon>Actinomycetes</taxon>
        <taxon>Streptosporangiales</taxon>
        <taxon>Nocardiopsidaceae</taxon>
        <taxon>Thermobifida</taxon>
    </lineage>
</organism>
<protein>
    <submittedName>
        <fullName evidence="1">Uncharacterized protein</fullName>
    </submittedName>
</protein>
<dbReference type="Proteomes" id="UP000265719">
    <property type="component" value="Chromosome"/>
</dbReference>
<dbReference type="AlphaFoldDB" id="A0A399G4L1"/>
<proteinExistence type="predicted"/>
<dbReference type="KEGG" id="thao:NI17_001920"/>
<name>A0A399G4L1_9ACTN</name>
<evidence type="ECO:0000313" key="1">
    <source>
        <dbReference type="EMBL" id="UOE20035.1"/>
    </source>
</evidence>
<dbReference type="EMBL" id="CP063196">
    <property type="protein sequence ID" value="UOE20035.1"/>
    <property type="molecule type" value="Genomic_DNA"/>
</dbReference>
<accession>A0A399G4L1</accession>
<sequence length="161" mass="16439">MDGNGSVDTREARAALADAAAVGDRMRAHTRGYGVFALVLSALFPTVLLAVAFVPLDPRLLGVGSAIAGALAGTGSAVTAARLTAVPRGFTPRYLTAFLTSSGLYTAVLVLGIVAFRDSAAWWIGGAALTAAPLVVLGGTILRGTRRTAAPDQDAVRTMWA</sequence>